<evidence type="ECO:0000313" key="7">
    <source>
        <dbReference type="Proteomes" id="UP001595528"/>
    </source>
</evidence>
<comment type="caution">
    <text evidence="6">The sequence shown here is derived from an EMBL/GenBank/DDBJ whole genome shotgun (WGS) entry which is preliminary data.</text>
</comment>
<dbReference type="InterPro" id="IPR006657">
    <property type="entry name" value="MoPterin_dinucl-bd_dom"/>
</dbReference>
<dbReference type="Pfam" id="PF04879">
    <property type="entry name" value="Molybdop_Fe4S4"/>
    <property type="match status" value="1"/>
</dbReference>
<keyword evidence="7" id="KW-1185">Reference proteome</keyword>
<keyword evidence="3" id="KW-0408">Iron</keyword>
<dbReference type="InterPro" id="IPR009010">
    <property type="entry name" value="Asp_de-COase-like_dom_sf"/>
</dbReference>
<dbReference type="Gene3D" id="3.40.50.740">
    <property type="match status" value="1"/>
</dbReference>
<evidence type="ECO:0000256" key="4">
    <source>
        <dbReference type="ARBA" id="ARBA00023014"/>
    </source>
</evidence>
<organism evidence="6 7">
    <name type="scientific">Marinibaculum pumilum</name>
    <dbReference type="NCBI Taxonomy" id="1766165"/>
    <lineage>
        <taxon>Bacteria</taxon>
        <taxon>Pseudomonadati</taxon>
        <taxon>Pseudomonadota</taxon>
        <taxon>Alphaproteobacteria</taxon>
        <taxon>Rhodospirillales</taxon>
        <taxon>Rhodospirillaceae</taxon>
        <taxon>Marinibaculum</taxon>
    </lineage>
</organism>
<feature type="domain" description="4Fe-4S Mo/W bis-MGD-type" evidence="5">
    <location>
        <begin position="2"/>
        <end position="60"/>
    </location>
</feature>
<dbReference type="Proteomes" id="UP001595528">
    <property type="component" value="Unassembled WGS sequence"/>
</dbReference>
<accession>A0ABV7KX99</accession>
<dbReference type="Gene3D" id="3.30.2070.10">
    <property type="entry name" value="Formate dehydrogenase/DMSO reductase"/>
    <property type="match status" value="1"/>
</dbReference>
<evidence type="ECO:0000259" key="5">
    <source>
        <dbReference type="PROSITE" id="PS51669"/>
    </source>
</evidence>
<dbReference type="Gene3D" id="3.40.228.10">
    <property type="entry name" value="Dimethylsulfoxide Reductase, domain 2"/>
    <property type="match status" value="1"/>
</dbReference>
<dbReference type="SUPFAM" id="SSF53706">
    <property type="entry name" value="Formate dehydrogenase/DMSO reductase, domains 1-3"/>
    <property type="match status" value="1"/>
</dbReference>
<dbReference type="Gene3D" id="2.20.25.90">
    <property type="entry name" value="ADC-like domains"/>
    <property type="match status" value="1"/>
</dbReference>
<proteinExistence type="inferred from homology"/>
<protein>
    <submittedName>
        <fullName evidence="6">Molybdopterin-dependent oxidoreductase</fullName>
    </submittedName>
</protein>
<dbReference type="PROSITE" id="PS51669">
    <property type="entry name" value="4FE4S_MOW_BIS_MGD"/>
    <property type="match status" value="1"/>
</dbReference>
<dbReference type="RefSeq" id="WP_379899179.1">
    <property type="nucleotide sequence ID" value="NZ_JBHRTR010000019.1"/>
</dbReference>
<comment type="similarity">
    <text evidence="1">Belongs to the prokaryotic molybdopterin-containing oxidoreductase family.</text>
</comment>
<dbReference type="InterPro" id="IPR050612">
    <property type="entry name" value="Prok_Mopterin_Oxidored"/>
</dbReference>
<dbReference type="Pfam" id="PF01568">
    <property type="entry name" value="Molydop_binding"/>
    <property type="match status" value="1"/>
</dbReference>
<gene>
    <name evidence="6" type="ORF">ACFOGJ_07250</name>
</gene>
<dbReference type="SMART" id="SM00926">
    <property type="entry name" value="Molybdop_Fe4S4"/>
    <property type="match status" value="1"/>
</dbReference>
<dbReference type="CDD" id="cd02766">
    <property type="entry name" value="MopB_3"/>
    <property type="match status" value="1"/>
</dbReference>
<keyword evidence="4" id="KW-0411">Iron-sulfur</keyword>
<evidence type="ECO:0000256" key="2">
    <source>
        <dbReference type="ARBA" id="ARBA00022723"/>
    </source>
</evidence>
<dbReference type="SUPFAM" id="SSF50692">
    <property type="entry name" value="ADC-like"/>
    <property type="match status" value="1"/>
</dbReference>
<evidence type="ECO:0000313" key="6">
    <source>
        <dbReference type="EMBL" id="MFC3227018.1"/>
    </source>
</evidence>
<dbReference type="InterPro" id="IPR006963">
    <property type="entry name" value="Mopterin_OxRdtase_4Fe-4S_dom"/>
</dbReference>
<dbReference type="PANTHER" id="PTHR43742:SF6">
    <property type="entry name" value="OXIDOREDUCTASE YYAE-RELATED"/>
    <property type="match status" value="1"/>
</dbReference>
<dbReference type="Gene3D" id="2.40.40.20">
    <property type="match status" value="1"/>
</dbReference>
<reference evidence="7" key="1">
    <citation type="journal article" date="2019" name="Int. J. Syst. Evol. Microbiol.">
        <title>The Global Catalogue of Microorganisms (GCM) 10K type strain sequencing project: providing services to taxonomists for standard genome sequencing and annotation.</title>
        <authorList>
            <consortium name="The Broad Institute Genomics Platform"/>
            <consortium name="The Broad Institute Genome Sequencing Center for Infectious Disease"/>
            <person name="Wu L."/>
            <person name="Ma J."/>
        </authorList>
    </citation>
    <scope>NUCLEOTIDE SEQUENCE [LARGE SCALE GENOMIC DNA]</scope>
    <source>
        <strain evidence="7">KCTC 42964</strain>
    </source>
</reference>
<dbReference type="InterPro" id="IPR006656">
    <property type="entry name" value="Mopterin_OxRdtase"/>
</dbReference>
<dbReference type="Pfam" id="PF00384">
    <property type="entry name" value="Molybdopterin"/>
    <property type="match status" value="1"/>
</dbReference>
<keyword evidence="2" id="KW-0479">Metal-binding</keyword>
<dbReference type="PANTHER" id="PTHR43742">
    <property type="entry name" value="TRIMETHYLAMINE-N-OXIDE REDUCTASE"/>
    <property type="match status" value="1"/>
</dbReference>
<sequence length="684" mass="74799">MVERIRSACPHDCPSACALEVERIAPDRIGRVHGARDNPYTQGVVCAKVARYAERVHHPDRLTRPQRRVGAKGEGAFAPVSWDDALDEIAEAFTQAAQRHGSETVWPYHSGGTMGLVQRWGIDRLRHTMRYSRQKTTICITPAESGWRAGVGALTGPDPREMAEADLIIVWGGNPVSTQVNQMTHIQRARKSRGAKLAVVDCYRTPTVEQADIPIVLRPGSDAALACAMMCVMLEDGTADRDFLARLTDFDPEVERHLRGRTPAWAAKITGLTEATIRDFARLYAGTERAFIRLGFGFTRSRNGAAAMHAVTGLPAVGGKWRHQGGGAFFVNLDNWKLDLSTAYALDRLDPDTRVLDQSRIGAVLTGQPDALAGGPPVTAMLMQNANSANVAPDSRTVRRGLTRDDLFVVVHEQFPTATAQLADVLLPAAVFLEYDDLYYGLGHTMLTAGQRVLDRYAESWTNHEVICALGKRLGADHPGFDMSAAELLDTTLRASGRGSWAEAAERGWVDFTAPFEEAHFLEGFPQPGGRFRFKPDWAALGPYYADLPEMPDYADIVERADDAHPFRLVAPPARTFLNTSFTETPSSRAREKHPTALVHPMDAERLGLGEGARVRMGNGRGEVDMLWRSFEGLQPGTVVVEGIWPNSDWTGGMGINQLIGGDPVPPAGGVAFHDTAVWLRGSN</sequence>
<dbReference type="EMBL" id="JBHRTR010000019">
    <property type="protein sequence ID" value="MFC3227018.1"/>
    <property type="molecule type" value="Genomic_DNA"/>
</dbReference>
<evidence type="ECO:0000256" key="1">
    <source>
        <dbReference type="ARBA" id="ARBA00010312"/>
    </source>
</evidence>
<evidence type="ECO:0000256" key="3">
    <source>
        <dbReference type="ARBA" id="ARBA00023004"/>
    </source>
</evidence>
<name>A0ABV7KX99_9PROT</name>